<dbReference type="OrthoDB" id="201635at2759"/>
<keyword evidence="6" id="KW-0809">Transit peptide</keyword>
<evidence type="ECO:0000256" key="7">
    <source>
        <dbReference type="ARBA" id="ARBA00023128"/>
    </source>
</evidence>
<keyword evidence="8 10" id="KW-0143">Chaperone</keyword>
<dbReference type="PROSITE" id="PS01071">
    <property type="entry name" value="GRPE"/>
    <property type="match status" value="1"/>
</dbReference>
<evidence type="ECO:0000256" key="1">
    <source>
        <dbReference type="ARBA" id="ARBA00004305"/>
    </source>
</evidence>
<evidence type="ECO:0000256" key="5">
    <source>
        <dbReference type="ARBA" id="ARBA00022840"/>
    </source>
</evidence>
<keyword evidence="14" id="KW-1185">Reference proteome</keyword>
<evidence type="ECO:0000256" key="2">
    <source>
        <dbReference type="ARBA" id="ARBA00009054"/>
    </source>
</evidence>
<comment type="caution">
    <text evidence="13">The sequence shown here is derived from an EMBL/GenBank/DDBJ whole genome shotgun (WGS) entry which is preliminary data.</text>
</comment>
<reference evidence="13 14" key="1">
    <citation type="submission" date="2020-06" db="EMBL/GenBank/DDBJ databases">
        <title>Transcriptomic and genomic resources for Thalictrum thalictroides and T. hernandezii: Facilitating candidate gene discovery in an emerging model plant lineage.</title>
        <authorList>
            <person name="Arias T."/>
            <person name="Riano-Pachon D.M."/>
            <person name="Di Stilio V.S."/>
        </authorList>
    </citation>
    <scope>NUCLEOTIDE SEQUENCE [LARGE SCALE GENOMIC DNA]</scope>
    <source>
        <strain evidence="14">cv. WT478/WT964</strain>
        <tissue evidence="13">Leaves</tissue>
    </source>
</reference>
<dbReference type="FunFam" id="3.90.20.20:FF:000005">
    <property type="entry name" value="GrpE protein homolog"/>
    <property type="match status" value="1"/>
</dbReference>
<dbReference type="InterPro" id="IPR000740">
    <property type="entry name" value="GrpE"/>
</dbReference>
<keyword evidence="3" id="KW-0479">Metal-binding</keyword>
<dbReference type="AlphaFoldDB" id="A0A7J6WND2"/>
<dbReference type="GO" id="GO:0046872">
    <property type="term" value="F:metal ion binding"/>
    <property type="evidence" value="ECO:0007669"/>
    <property type="project" value="UniProtKB-KW"/>
</dbReference>
<dbReference type="Gene3D" id="3.90.20.20">
    <property type="match status" value="1"/>
</dbReference>
<sequence length="314" mass="34762">MFVSKLFSRISRNGINQCRSFVHPSSLQQQQVLPILSNSFHTLRESSSSPSNKWISCQVTSLHHSAVNGSLRFWYSSSAQPSDKETSQSGDGQETAANDTKNANSDNNESVGKKETESPSSDSDIEGDISFDDLVKLVAEKEELLKIKHKEIEKWQDKALRSYAELENVTDRTKREAENSKKFAIQNFAKSLLDVSDNLGRASSVVKESFSKIDSSQDAVGAVALLKTLLEGVEMTEKQLAEVFKKFGLEKYEPLNEQFDPNKHYAIFQIPDGSKPPGTIAAVLKAGYTLHDRILRPAEVGVTEAVNTESNQSS</sequence>
<accession>A0A7J6WND2</accession>
<name>A0A7J6WND2_THATH</name>
<dbReference type="InterPro" id="IPR009012">
    <property type="entry name" value="GrpE_head"/>
</dbReference>
<keyword evidence="7 10" id="KW-0496">Mitochondrion</keyword>
<evidence type="ECO:0000256" key="11">
    <source>
        <dbReference type="RuleBase" id="RU004478"/>
    </source>
</evidence>
<feature type="compositionally biased region" description="Polar residues" evidence="12">
    <location>
        <begin position="78"/>
        <end position="110"/>
    </location>
</feature>
<dbReference type="PANTHER" id="PTHR21237">
    <property type="entry name" value="GRPE PROTEIN"/>
    <property type="match status" value="1"/>
</dbReference>
<dbReference type="SUPFAM" id="SSF58014">
    <property type="entry name" value="Coiled-coil domain of nucleotide exchange factor GrpE"/>
    <property type="match status" value="1"/>
</dbReference>
<keyword evidence="4" id="KW-0547">Nucleotide-binding</keyword>
<dbReference type="GO" id="GO:0005524">
    <property type="term" value="F:ATP binding"/>
    <property type="evidence" value="ECO:0007669"/>
    <property type="project" value="UniProtKB-KW"/>
</dbReference>
<dbReference type="GO" id="GO:0051082">
    <property type="term" value="F:unfolded protein binding"/>
    <property type="evidence" value="ECO:0007669"/>
    <property type="project" value="TreeGrafter"/>
</dbReference>
<evidence type="ECO:0000313" key="13">
    <source>
        <dbReference type="EMBL" id="KAF5197965.1"/>
    </source>
</evidence>
<evidence type="ECO:0000256" key="6">
    <source>
        <dbReference type="ARBA" id="ARBA00022946"/>
    </source>
</evidence>
<evidence type="ECO:0000256" key="9">
    <source>
        <dbReference type="ARBA" id="ARBA00063669"/>
    </source>
</evidence>
<comment type="similarity">
    <text evidence="2 11">Belongs to the GrpE family.</text>
</comment>
<comment type="function">
    <text evidence="10">Essential component of the PAM complex, a complex required for the translocation of transit peptide-containing proteins from the inner membrane into the mitochondrial matrix in an ATP-dependent manner.</text>
</comment>
<feature type="region of interest" description="Disordered" evidence="12">
    <location>
        <begin position="78"/>
        <end position="127"/>
    </location>
</feature>
<dbReference type="Gene3D" id="2.30.22.10">
    <property type="entry name" value="Head domain of nucleotide exchange factor GrpE"/>
    <property type="match status" value="1"/>
</dbReference>
<dbReference type="GO" id="GO:0006457">
    <property type="term" value="P:protein folding"/>
    <property type="evidence" value="ECO:0007669"/>
    <property type="project" value="InterPro"/>
</dbReference>
<comment type="subunit">
    <text evidence="9">Probable component of the PAM complex, at least composed of SSC1 (mtHsp70), MGE1, TIM44, PAM16/TIM16, PAM17 and PAM18/TIM14. Interacts with SSQ1.</text>
</comment>
<dbReference type="EMBL" id="JABWDY010013955">
    <property type="protein sequence ID" value="KAF5197965.1"/>
    <property type="molecule type" value="Genomic_DNA"/>
</dbReference>
<evidence type="ECO:0000313" key="14">
    <source>
        <dbReference type="Proteomes" id="UP000554482"/>
    </source>
</evidence>
<dbReference type="Proteomes" id="UP000554482">
    <property type="component" value="Unassembled WGS sequence"/>
</dbReference>
<dbReference type="GO" id="GO:0051087">
    <property type="term" value="F:protein-folding chaperone binding"/>
    <property type="evidence" value="ECO:0007669"/>
    <property type="project" value="InterPro"/>
</dbReference>
<dbReference type="GO" id="GO:0001405">
    <property type="term" value="C:PAM complex, Tim23 associated import motor"/>
    <property type="evidence" value="ECO:0007669"/>
    <property type="project" value="TreeGrafter"/>
</dbReference>
<dbReference type="SUPFAM" id="SSF51064">
    <property type="entry name" value="Head domain of nucleotide exchange factor GrpE"/>
    <property type="match status" value="1"/>
</dbReference>
<evidence type="ECO:0000256" key="10">
    <source>
        <dbReference type="RuleBase" id="RU000640"/>
    </source>
</evidence>
<dbReference type="PRINTS" id="PR00773">
    <property type="entry name" value="GRPEPROTEIN"/>
</dbReference>
<protein>
    <recommendedName>
        <fullName evidence="10">GrpE protein homolog</fullName>
    </recommendedName>
</protein>
<gene>
    <name evidence="13" type="ORF">FRX31_012447</name>
</gene>
<evidence type="ECO:0000256" key="8">
    <source>
        <dbReference type="ARBA" id="ARBA00023186"/>
    </source>
</evidence>
<dbReference type="Pfam" id="PF01025">
    <property type="entry name" value="GrpE"/>
    <property type="match status" value="1"/>
</dbReference>
<dbReference type="FunFam" id="2.30.22.10:FF:000002">
    <property type="entry name" value="GrpE protein homolog"/>
    <property type="match status" value="1"/>
</dbReference>
<keyword evidence="5" id="KW-0067">ATP-binding</keyword>
<organism evidence="13 14">
    <name type="scientific">Thalictrum thalictroides</name>
    <name type="common">Rue-anemone</name>
    <name type="synonym">Anemone thalictroides</name>
    <dbReference type="NCBI Taxonomy" id="46969"/>
    <lineage>
        <taxon>Eukaryota</taxon>
        <taxon>Viridiplantae</taxon>
        <taxon>Streptophyta</taxon>
        <taxon>Embryophyta</taxon>
        <taxon>Tracheophyta</taxon>
        <taxon>Spermatophyta</taxon>
        <taxon>Magnoliopsida</taxon>
        <taxon>Ranunculales</taxon>
        <taxon>Ranunculaceae</taxon>
        <taxon>Thalictroideae</taxon>
        <taxon>Thalictrum</taxon>
    </lineage>
</organism>
<proteinExistence type="inferred from homology"/>
<dbReference type="HAMAP" id="MF_01151">
    <property type="entry name" value="GrpE"/>
    <property type="match status" value="1"/>
</dbReference>
<dbReference type="GO" id="GO:0030150">
    <property type="term" value="P:protein import into mitochondrial matrix"/>
    <property type="evidence" value="ECO:0007669"/>
    <property type="project" value="TreeGrafter"/>
</dbReference>
<dbReference type="PANTHER" id="PTHR21237:SF23">
    <property type="entry name" value="GRPE PROTEIN HOMOLOG, MITOCHONDRIAL"/>
    <property type="match status" value="1"/>
</dbReference>
<dbReference type="InterPro" id="IPR013805">
    <property type="entry name" value="GrpE_CC"/>
</dbReference>
<dbReference type="CDD" id="cd00446">
    <property type="entry name" value="GrpE"/>
    <property type="match status" value="1"/>
</dbReference>
<evidence type="ECO:0000256" key="4">
    <source>
        <dbReference type="ARBA" id="ARBA00022741"/>
    </source>
</evidence>
<dbReference type="GO" id="GO:0000774">
    <property type="term" value="F:adenyl-nucleotide exchange factor activity"/>
    <property type="evidence" value="ECO:0007669"/>
    <property type="project" value="InterPro"/>
</dbReference>
<dbReference type="GO" id="GO:0042803">
    <property type="term" value="F:protein homodimerization activity"/>
    <property type="evidence" value="ECO:0007669"/>
    <property type="project" value="InterPro"/>
</dbReference>
<evidence type="ECO:0000256" key="12">
    <source>
        <dbReference type="SAM" id="MobiDB-lite"/>
    </source>
</evidence>
<evidence type="ECO:0000256" key="3">
    <source>
        <dbReference type="ARBA" id="ARBA00022723"/>
    </source>
</evidence>
<comment type="subcellular location">
    <subcellularLocation>
        <location evidence="1 10">Mitochondrion matrix</location>
    </subcellularLocation>
</comment>